<evidence type="ECO:0000313" key="1">
    <source>
        <dbReference type="EMBL" id="KRY63933.1"/>
    </source>
</evidence>
<evidence type="ECO:0000313" key="2">
    <source>
        <dbReference type="Proteomes" id="UP000055024"/>
    </source>
</evidence>
<dbReference type="AlphaFoldDB" id="A0A0V1DQV2"/>
<gene>
    <name evidence="1" type="ORF">T11_5463</name>
</gene>
<reference evidence="1 2" key="1">
    <citation type="submission" date="2015-01" db="EMBL/GenBank/DDBJ databases">
        <title>Evolution of Trichinella species and genotypes.</title>
        <authorList>
            <person name="Korhonen P.K."/>
            <person name="Edoardo P."/>
            <person name="Giuseppe L.R."/>
            <person name="Gasser R.B."/>
        </authorList>
    </citation>
    <scope>NUCLEOTIDE SEQUENCE [LARGE SCALE GENOMIC DNA]</scope>
    <source>
        <strain evidence="1">ISS1029</strain>
    </source>
</reference>
<proteinExistence type="predicted"/>
<sequence>MKGELVSTPLHKDGDLSYKHNGNDRLLLRDLLPDFFFQFLSDA</sequence>
<name>A0A0V1DQV2_9BILA</name>
<keyword evidence="2" id="KW-1185">Reference proteome</keyword>
<feature type="non-terminal residue" evidence="1">
    <location>
        <position position="43"/>
    </location>
</feature>
<comment type="caution">
    <text evidence="1">The sequence shown here is derived from an EMBL/GenBank/DDBJ whole genome shotgun (WGS) entry which is preliminary data.</text>
</comment>
<organism evidence="1 2">
    <name type="scientific">Trichinella zimbabwensis</name>
    <dbReference type="NCBI Taxonomy" id="268475"/>
    <lineage>
        <taxon>Eukaryota</taxon>
        <taxon>Metazoa</taxon>
        <taxon>Ecdysozoa</taxon>
        <taxon>Nematoda</taxon>
        <taxon>Enoplea</taxon>
        <taxon>Dorylaimia</taxon>
        <taxon>Trichinellida</taxon>
        <taxon>Trichinellidae</taxon>
        <taxon>Trichinella</taxon>
    </lineage>
</organism>
<dbReference type="Proteomes" id="UP000055024">
    <property type="component" value="Unassembled WGS sequence"/>
</dbReference>
<protein>
    <submittedName>
        <fullName evidence="1">Uncharacterized protein</fullName>
    </submittedName>
</protein>
<accession>A0A0V1DQV2</accession>
<dbReference type="EMBL" id="JYDP01008169">
    <property type="protein sequence ID" value="KRY63933.1"/>
    <property type="molecule type" value="Genomic_DNA"/>
</dbReference>